<dbReference type="PANTHER" id="PTHR33204:SF29">
    <property type="entry name" value="TRANSCRIPTIONAL REGULATOR"/>
    <property type="match status" value="1"/>
</dbReference>
<evidence type="ECO:0000313" key="5">
    <source>
        <dbReference type="EMBL" id="GED66794.1"/>
    </source>
</evidence>
<dbReference type="PROSITE" id="PS51118">
    <property type="entry name" value="HTH_HXLR"/>
    <property type="match status" value="1"/>
</dbReference>
<dbReference type="Proteomes" id="UP000036834">
    <property type="component" value="Unassembled WGS sequence"/>
</dbReference>
<dbReference type="PATRIC" id="fig|54915.3.peg.2949"/>
<evidence type="ECO:0000313" key="7">
    <source>
        <dbReference type="Proteomes" id="UP000036834"/>
    </source>
</evidence>
<reference evidence="6" key="2">
    <citation type="submission" date="2015-07" db="EMBL/GenBank/DDBJ databases">
        <title>MeaNS - Measles Nucleotide Surveillance Program.</title>
        <authorList>
            <person name="Tran T."/>
            <person name="Druce J."/>
        </authorList>
    </citation>
    <scope>NUCLEOTIDE SEQUENCE</scope>
    <source>
        <strain evidence="6">DSM 9887</strain>
    </source>
</reference>
<reference evidence="5 8" key="3">
    <citation type="submission" date="2019-06" db="EMBL/GenBank/DDBJ databases">
        <title>Whole genome shotgun sequence of Brevibacillus reuszeri NBRC 15719.</title>
        <authorList>
            <person name="Hosoyama A."/>
            <person name="Uohara A."/>
            <person name="Ohji S."/>
            <person name="Ichikawa N."/>
        </authorList>
    </citation>
    <scope>NUCLEOTIDE SEQUENCE [LARGE SCALE GENOMIC DNA]</scope>
    <source>
        <strain evidence="5 8">NBRC 15719</strain>
    </source>
</reference>
<evidence type="ECO:0000256" key="2">
    <source>
        <dbReference type="ARBA" id="ARBA00023125"/>
    </source>
</evidence>
<gene>
    <name evidence="5" type="primary">ykvN</name>
    <name evidence="6" type="ORF">ADS79_19225</name>
    <name evidence="5" type="ORF">BRE01_04960</name>
</gene>
<dbReference type="RefSeq" id="WP_049739998.1">
    <property type="nucleotide sequence ID" value="NZ_BJON01000002.1"/>
</dbReference>
<organism evidence="6 7">
    <name type="scientific">Brevibacillus reuszeri</name>
    <dbReference type="NCBI Taxonomy" id="54915"/>
    <lineage>
        <taxon>Bacteria</taxon>
        <taxon>Bacillati</taxon>
        <taxon>Bacillota</taxon>
        <taxon>Bacilli</taxon>
        <taxon>Bacillales</taxon>
        <taxon>Paenibacillaceae</taxon>
        <taxon>Brevibacillus</taxon>
    </lineage>
</organism>
<reference evidence="7" key="1">
    <citation type="submission" date="2015-07" db="EMBL/GenBank/DDBJ databases">
        <title>Genome sequencing project for genomic taxonomy and phylogenomics of Bacillus-like bacteria.</title>
        <authorList>
            <person name="Liu B."/>
            <person name="Wang J."/>
            <person name="Zhu Y."/>
            <person name="Liu G."/>
            <person name="Chen Q."/>
            <person name="Chen Z."/>
            <person name="Lan J."/>
            <person name="Che J."/>
            <person name="Ge C."/>
            <person name="Shi H."/>
            <person name="Pan Z."/>
            <person name="Liu X."/>
        </authorList>
    </citation>
    <scope>NUCLEOTIDE SEQUENCE [LARGE SCALE GENOMIC DNA]</scope>
    <source>
        <strain evidence="7">DSM 9887</strain>
    </source>
</reference>
<dbReference type="PANTHER" id="PTHR33204">
    <property type="entry name" value="TRANSCRIPTIONAL REGULATOR, MARR FAMILY"/>
    <property type="match status" value="1"/>
</dbReference>
<keyword evidence="8" id="KW-1185">Reference proteome</keyword>
<dbReference type="InterPro" id="IPR036390">
    <property type="entry name" value="WH_DNA-bd_sf"/>
</dbReference>
<comment type="caution">
    <text evidence="6">The sequence shown here is derived from an EMBL/GenBank/DDBJ whole genome shotgun (WGS) entry which is preliminary data.</text>
</comment>
<dbReference type="EMBL" id="LGIQ01000009">
    <property type="protein sequence ID" value="KNB70966.1"/>
    <property type="molecule type" value="Genomic_DNA"/>
</dbReference>
<dbReference type="EMBL" id="BJON01000002">
    <property type="protein sequence ID" value="GED66794.1"/>
    <property type="molecule type" value="Genomic_DNA"/>
</dbReference>
<proteinExistence type="predicted"/>
<evidence type="ECO:0000313" key="6">
    <source>
        <dbReference type="EMBL" id="KNB70966.1"/>
    </source>
</evidence>
<keyword evidence="2" id="KW-0238">DNA-binding</keyword>
<dbReference type="STRING" id="54915.ADS79_19225"/>
<dbReference type="Gene3D" id="1.10.10.10">
    <property type="entry name" value="Winged helix-like DNA-binding domain superfamily/Winged helix DNA-binding domain"/>
    <property type="match status" value="1"/>
</dbReference>
<dbReference type="GO" id="GO:0003677">
    <property type="term" value="F:DNA binding"/>
    <property type="evidence" value="ECO:0007669"/>
    <property type="project" value="UniProtKB-KW"/>
</dbReference>
<evidence type="ECO:0000259" key="4">
    <source>
        <dbReference type="PROSITE" id="PS51118"/>
    </source>
</evidence>
<keyword evidence="3" id="KW-0804">Transcription</keyword>
<keyword evidence="1" id="KW-0805">Transcription regulation</keyword>
<dbReference type="Proteomes" id="UP000319578">
    <property type="component" value="Unassembled WGS sequence"/>
</dbReference>
<evidence type="ECO:0000256" key="1">
    <source>
        <dbReference type="ARBA" id="ARBA00023015"/>
    </source>
</evidence>
<sequence>MKTYYCTLEVAMSIIGGKWKPLIVYHLTKKTRRTSELKQMIQGITQKMLIQQLRELEADGIVSRKIYNQVPPKVEYSVTKLGMLMAPILTSMCEWGETYLEDTFEQSDYQILNKYE</sequence>
<dbReference type="InterPro" id="IPR036388">
    <property type="entry name" value="WH-like_DNA-bd_sf"/>
</dbReference>
<dbReference type="SUPFAM" id="SSF46785">
    <property type="entry name" value="Winged helix' DNA-binding domain"/>
    <property type="match status" value="1"/>
</dbReference>
<dbReference type="InterPro" id="IPR002577">
    <property type="entry name" value="HTH_HxlR"/>
</dbReference>
<dbReference type="Pfam" id="PF01638">
    <property type="entry name" value="HxlR"/>
    <property type="match status" value="1"/>
</dbReference>
<protein>
    <submittedName>
        <fullName evidence="5">HTH-type transcriptional regulator YkvN</fullName>
    </submittedName>
</protein>
<accession>A0A0K9YQL6</accession>
<name>A0A0K9YQL6_9BACL</name>
<feature type="domain" description="HTH hxlR-type" evidence="4">
    <location>
        <begin position="6"/>
        <end position="104"/>
    </location>
</feature>
<dbReference type="AlphaFoldDB" id="A0A0K9YQL6"/>
<evidence type="ECO:0000313" key="8">
    <source>
        <dbReference type="Proteomes" id="UP000319578"/>
    </source>
</evidence>
<evidence type="ECO:0000256" key="3">
    <source>
        <dbReference type="ARBA" id="ARBA00023163"/>
    </source>
</evidence>